<gene>
    <name evidence="12" type="primary">kup</name>
    <name evidence="16" type="ORF">IC627_16830</name>
    <name evidence="15" type="ORF">PDPUS_2_00445</name>
</gene>
<evidence type="ECO:0000256" key="3">
    <source>
        <dbReference type="ARBA" id="ARBA00022448"/>
    </source>
</evidence>
<evidence type="ECO:0000313" key="18">
    <source>
        <dbReference type="Proteomes" id="UP000516656"/>
    </source>
</evidence>
<sequence>MQNQKQSLLVLTCLSIGIVYGDIGTSPLYAFKAMFDGEHSIAINQANVFGILSLVFWTFILTVCIKYLSLVTQASNKGEGGILTLASLAHGVAPKQLKISILFLGMLAAGFFFGEAIITPAMSVLSAVEGISVINPDLQPMILPISITIICALFAIQKFGSGKIGQLFAPVMLIWFVCIGILGANAIIDNPIVIKALSPHYAVEFIFYHGVATLFTLGVVVLAVTGVEALYADMGHFGIKPIRLAWFFVVMPCLVLNYFGQGALVLSHAKAIENPFFMLALNVLRLPLVILATFATVIASQAVISGIFSLTRQAINLGFLPPVRIHHTSHHEQVQIYVPMANFLLFILVITVVVTFGSSTRLAAAYGIAVTATMLISSLFILVVSRYLWNWSRKTVMTYAVLMVSYDLLLFISTSLKFADGGWLPLTIGSLVFLLMIIWYQERERITTMFKPSLSIDAMVKELEQKQWSRASGTAVYLSSNENQVPSWLVNNLKYNEILHERNVLLTYKYVDQSWVHPLKRLEVRQLSPSFWQMIAYVGYQETLDIEQIYHGCCTKELTLHPAETIFFMSSERMKVKHVSWWHDLKARLFILLSRNALRTSERLSVPQDRLIEIGVHLEI</sequence>
<dbReference type="GO" id="GO:0015293">
    <property type="term" value="F:symporter activity"/>
    <property type="evidence" value="ECO:0007669"/>
    <property type="project" value="UniProtKB-UniRule"/>
</dbReference>
<dbReference type="Pfam" id="PF22776">
    <property type="entry name" value="K_trans_C"/>
    <property type="match status" value="1"/>
</dbReference>
<dbReference type="PANTHER" id="PTHR30540">
    <property type="entry name" value="OSMOTIC STRESS POTASSIUM TRANSPORTER"/>
    <property type="match status" value="1"/>
</dbReference>
<keyword evidence="11 12" id="KW-0472">Membrane</keyword>
<evidence type="ECO:0000259" key="14">
    <source>
        <dbReference type="Pfam" id="PF22776"/>
    </source>
</evidence>
<keyword evidence="4 12" id="KW-1003">Cell membrane</keyword>
<feature type="transmembrane region" description="Helical" evidence="12">
    <location>
        <begin position="363"/>
        <end position="384"/>
    </location>
</feature>
<keyword evidence="8 12" id="KW-0630">Potassium</keyword>
<dbReference type="Proteomes" id="UP000516656">
    <property type="component" value="Chromosome 2"/>
</dbReference>
<evidence type="ECO:0000256" key="9">
    <source>
        <dbReference type="ARBA" id="ARBA00022989"/>
    </source>
</evidence>
<evidence type="ECO:0000256" key="10">
    <source>
        <dbReference type="ARBA" id="ARBA00023065"/>
    </source>
</evidence>
<evidence type="ECO:0000256" key="1">
    <source>
        <dbReference type="ARBA" id="ARBA00004141"/>
    </source>
</evidence>
<dbReference type="Pfam" id="PF02705">
    <property type="entry name" value="K_trans"/>
    <property type="match status" value="1"/>
</dbReference>
<keyword evidence="5 12" id="KW-0633">Potassium transport</keyword>
<evidence type="ECO:0000256" key="12">
    <source>
        <dbReference type="HAMAP-Rule" id="MF_01522"/>
    </source>
</evidence>
<evidence type="ECO:0000256" key="7">
    <source>
        <dbReference type="ARBA" id="ARBA00022847"/>
    </source>
</evidence>
<dbReference type="EMBL" id="AP018046">
    <property type="protein sequence ID" value="BAX55031.1"/>
    <property type="molecule type" value="Genomic_DNA"/>
</dbReference>
<proteinExistence type="inferred from homology"/>
<feature type="transmembrane region" description="Helical" evidence="12">
    <location>
        <begin position="208"/>
        <end position="232"/>
    </location>
</feature>
<dbReference type="Proteomes" id="UP000218676">
    <property type="component" value="Chromosome 2"/>
</dbReference>
<feature type="transmembrane region" description="Helical" evidence="12">
    <location>
        <begin position="336"/>
        <end position="357"/>
    </location>
</feature>
<comment type="function">
    <text evidence="12">Transport of potassium into the cell. Likely operates as a K(+):H(+) symporter.</text>
</comment>
<protein>
    <recommendedName>
        <fullName evidence="12">Probable potassium transport system protein Kup</fullName>
    </recommendedName>
</protein>
<feature type="domain" description="K+ potassium transporter integral membrane" evidence="13">
    <location>
        <begin position="13"/>
        <end position="457"/>
    </location>
</feature>
<evidence type="ECO:0000256" key="11">
    <source>
        <dbReference type="ARBA" id="ARBA00023136"/>
    </source>
</evidence>
<dbReference type="AlphaFoldDB" id="A0A1V1VEP0"/>
<comment type="catalytic activity">
    <reaction evidence="12">
        <text>K(+)(in) + H(+)(in) = K(+)(out) + H(+)(out)</text>
        <dbReference type="Rhea" id="RHEA:28490"/>
        <dbReference type="ChEBI" id="CHEBI:15378"/>
        <dbReference type="ChEBI" id="CHEBI:29103"/>
    </reaction>
</comment>
<reference evidence="15" key="1">
    <citation type="journal article" date="2017" name="Genome Announc.">
        <title>Whole-Genome Sequence of Photobacterium damselae subsp. piscicida Strain 91-197, Isolated from Hybrid Striped Bass (Morone sp.) in the United States.</title>
        <authorList>
            <person name="Teru Y."/>
            <person name="Hikima J."/>
            <person name="Kono T."/>
            <person name="Sakai M."/>
            <person name="Takano T."/>
            <person name="Hawke J.P."/>
            <person name="Takeyama H."/>
            <person name="Aoki T."/>
        </authorList>
    </citation>
    <scope>NUCLEOTIDE SEQUENCE</scope>
    <source>
        <strain evidence="15">91-197</strain>
    </source>
</reference>
<feature type="transmembrane region" description="Helical" evidence="12">
    <location>
        <begin position="422"/>
        <end position="440"/>
    </location>
</feature>
<organism evidence="15 17">
    <name type="scientific">Photobacterium damsela subsp. piscicida</name>
    <name type="common">Pasteurella piscicida</name>
    <dbReference type="NCBI Taxonomy" id="38294"/>
    <lineage>
        <taxon>Bacteria</taxon>
        <taxon>Pseudomonadati</taxon>
        <taxon>Pseudomonadota</taxon>
        <taxon>Gammaproteobacteria</taxon>
        <taxon>Vibrionales</taxon>
        <taxon>Vibrionaceae</taxon>
        <taxon>Photobacterium</taxon>
    </lineage>
</organism>
<feature type="transmembrane region" description="Helical" evidence="12">
    <location>
        <begin position="396"/>
        <end position="416"/>
    </location>
</feature>
<evidence type="ECO:0000259" key="13">
    <source>
        <dbReference type="Pfam" id="PF02705"/>
    </source>
</evidence>
<dbReference type="GO" id="GO:0015079">
    <property type="term" value="F:potassium ion transmembrane transporter activity"/>
    <property type="evidence" value="ECO:0007669"/>
    <property type="project" value="UniProtKB-UniRule"/>
</dbReference>
<evidence type="ECO:0000313" key="17">
    <source>
        <dbReference type="Proteomes" id="UP000218676"/>
    </source>
</evidence>
<feature type="transmembrane region" description="Helical" evidence="12">
    <location>
        <begin position="99"/>
        <end position="118"/>
    </location>
</feature>
<feature type="domain" description="K+ potassium transporter C-terminal" evidence="14">
    <location>
        <begin position="472"/>
        <end position="620"/>
    </location>
</feature>
<dbReference type="RefSeq" id="WP_086958987.1">
    <property type="nucleotide sequence ID" value="NZ_AP018046.1"/>
</dbReference>
<feature type="transmembrane region" description="Helical" evidence="12">
    <location>
        <begin position="168"/>
        <end position="188"/>
    </location>
</feature>
<dbReference type="EMBL" id="CP061855">
    <property type="protein sequence ID" value="QOD58509.1"/>
    <property type="molecule type" value="Genomic_DNA"/>
</dbReference>
<keyword evidence="7 12" id="KW-0769">Symport</keyword>
<feature type="transmembrane region" description="Helical" evidence="12">
    <location>
        <begin position="244"/>
        <end position="266"/>
    </location>
</feature>
<name>A0A1V1VEP0_PHODP</name>
<evidence type="ECO:0000313" key="16">
    <source>
        <dbReference type="EMBL" id="QOD58509.1"/>
    </source>
</evidence>
<dbReference type="GO" id="GO:0005886">
    <property type="term" value="C:plasma membrane"/>
    <property type="evidence" value="ECO:0007669"/>
    <property type="project" value="UniProtKB-SubCell"/>
</dbReference>
<keyword evidence="10 12" id="KW-0406">Ion transport</keyword>
<keyword evidence="3 12" id="KW-0813">Transport</keyword>
<dbReference type="InterPro" id="IPR023051">
    <property type="entry name" value="Kup"/>
</dbReference>
<evidence type="ECO:0000256" key="2">
    <source>
        <dbReference type="ARBA" id="ARBA00007019"/>
    </source>
</evidence>
<evidence type="ECO:0000256" key="5">
    <source>
        <dbReference type="ARBA" id="ARBA00022538"/>
    </source>
</evidence>
<accession>A0A1V1VEP0</accession>
<evidence type="ECO:0000256" key="4">
    <source>
        <dbReference type="ARBA" id="ARBA00022475"/>
    </source>
</evidence>
<evidence type="ECO:0000313" key="15">
    <source>
        <dbReference type="EMBL" id="BAX55031.1"/>
    </source>
</evidence>
<evidence type="ECO:0000256" key="6">
    <source>
        <dbReference type="ARBA" id="ARBA00022692"/>
    </source>
</evidence>
<reference evidence="16 18" key="3">
    <citation type="submission" date="2020-09" db="EMBL/GenBank/DDBJ databases">
        <title>Complete, closed and curated genome sequences of Photobacterium damselae subsp. piscicida isolates from Australia indicate localised evolution and additional plasmid-borne pathogenicity mechanisms.</title>
        <authorList>
            <person name="Baseggio L."/>
            <person name="Silayeva O."/>
            <person name="Buller N."/>
            <person name="Landos M."/>
            <person name="Engelstaedter J."/>
            <person name="Barnes A.C."/>
        </authorList>
    </citation>
    <scope>NUCLEOTIDE SEQUENCE [LARGE SCALE GENOMIC DNA]</scope>
    <source>
        <strain evidence="16 18">AS-16-0540-1</strain>
    </source>
</reference>
<keyword evidence="9 12" id="KW-1133">Transmembrane helix</keyword>
<comment type="similarity">
    <text evidence="2 12">Belongs to the HAK/KUP transporter (TC 2.A.72) family.</text>
</comment>
<feature type="transmembrane region" description="Helical" evidence="12">
    <location>
        <begin position="138"/>
        <end position="156"/>
    </location>
</feature>
<comment type="subcellular location">
    <subcellularLocation>
        <location evidence="12">Cell membrane</location>
        <topology evidence="12">Multi-pass membrane protein</topology>
    </subcellularLocation>
    <subcellularLocation>
        <location evidence="1">Membrane</location>
        <topology evidence="1">Multi-pass membrane protein</topology>
    </subcellularLocation>
</comment>
<dbReference type="PANTHER" id="PTHR30540:SF79">
    <property type="entry name" value="LOW AFFINITY POTASSIUM TRANSPORT SYSTEM PROTEIN KUP"/>
    <property type="match status" value="1"/>
</dbReference>
<evidence type="ECO:0000256" key="8">
    <source>
        <dbReference type="ARBA" id="ARBA00022958"/>
    </source>
</evidence>
<dbReference type="HAMAP" id="MF_01522">
    <property type="entry name" value="Kup"/>
    <property type="match status" value="1"/>
</dbReference>
<dbReference type="InterPro" id="IPR003855">
    <property type="entry name" value="K+_transporter"/>
</dbReference>
<feature type="transmembrane region" description="Helical" evidence="12">
    <location>
        <begin position="45"/>
        <end position="68"/>
    </location>
</feature>
<dbReference type="InterPro" id="IPR053952">
    <property type="entry name" value="K_trans_C"/>
</dbReference>
<reference evidence="17" key="2">
    <citation type="submission" date="2017-05" db="EMBL/GenBank/DDBJ databases">
        <title>Whole genome sequence of fish pathogenic bacteria, Photobacterium damselae subsp. piscicida, strain 91-197, isolated from hybrid striped bass (Morone sp.) in USA.</title>
        <authorList>
            <person name="Teru Y."/>
            <person name="Hikima J."/>
            <person name="Kono T."/>
            <person name="Sakai M."/>
            <person name="Takano T."/>
            <person name="Hawke J.P."/>
            <person name="Takeyama H."/>
            <person name="Aoki T."/>
        </authorList>
    </citation>
    <scope>NUCLEOTIDE SEQUENCE [LARGE SCALE GENOMIC DNA]</scope>
    <source>
        <strain evidence="17">91-197</strain>
    </source>
</reference>
<keyword evidence="6 12" id="KW-0812">Transmembrane</keyword>
<dbReference type="InterPro" id="IPR053951">
    <property type="entry name" value="K_trans_N"/>
</dbReference>
<feature type="transmembrane region" description="Helical" evidence="12">
    <location>
        <begin position="286"/>
        <end position="310"/>
    </location>
</feature>